<evidence type="ECO:0000313" key="2">
    <source>
        <dbReference type="Proteomes" id="UP001595710"/>
    </source>
</evidence>
<organism evidence="1 2">
    <name type="scientific">Reinekea marina</name>
    <dbReference type="NCBI Taxonomy" id="1310421"/>
    <lineage>
        <taxon>Bacteria</taxon>
        <taxon>Pseudomonadati</taxon>
        <taxon>Pseudomonadota</taxon>
        <taxon>Gammaproteobacteria</taxon>
        <taxon>Oceanospirillales</taxon>
        <taxon>Saccharospirillaceae</taxon>
        <taxon>Reinekea</taxon>
    </lineage>
</organism>
<sequence>MKNLSTVNRIRLNELNGILLCEERLSQNCQVKAEIEVEPNNSVWLKIPNGITHALTIESLNKEIELKIREFDESRWHLVTV</sequence>
<accession>A0ABV7WW80</accession>
<dbReference type="EMBL" id="JBHRYN010000017">
    <property type="protein sequence ID" value="MFC3702710.1"/>
    <property type="molecule type" value="Genomic_DNA"/>
</dbReference>
<reference evidence="2" key="1">
    <citation type="journal article" date="2019" name="Int. J. Syst. Evol. Microbiol.">
        <title>The Global Catalogue of Microorganisms (GCM) 10K type strain sequencing project: providing services to taxonomists for standard genome sequencing and annotation.</title>
        <authorList>
            <consortium name="The Broad Institute Genomics Platform"/>
            <consortium name="The Broad Institute Genome Sequencing Center for Infectious Disease"/>
            <person name="Wu L."/>
            <person name="Ma J."/>
        </authorList>
    </citation>
    <scope>NUCLEOTIDE SEQUENCE [LARGE SCALE GENOMIC DNA]</scope>
    <source>
        <strain evidence="2">CECT 8288</strain>
    </source>
</reference>
<name>A0ABV7WW80_9GAMM</name>
<dbReference type="Proteomes" id="UP001595710">
    <property type="component" value="Unassembled WGS sequence"/>
</dbReference>
<gene>
    <name evidence="1" type="ORF">ACFOND_13795</name>
</gene>
<evidence type="ECO:0000313" key="1">
    <source>
        <dbReference type="EMBL" id="MFC3702710.1"/>
    </source>
</evidence>
<dbReference type="RefSeq" id="WP_290281955.1">
    <property type="nucleotide sequence ID" value="NZ_JAUFQI010000001.1"/>
</dbReference>
<protein>
    <submittedName>
        <fullName evidence="1">Uncharacterized protein</fullName>
    </submittedName>
</protein>
<proteinExistence type="predicted"/>
<comment type="caution">
    <text evidence="1">The sequence shown here is derived from an EMBL/GenBank/DDBJ whole genome shotgun (WGS) entry which is preliminary data.</text>
</comment>
<keyword evidence="2" id="KW-1185">Reference proteome</keyword>